<keyword evidence="1" id="KW-0238">DNA-binding</keyword>
<keyword evidence="3" id="KW-1185">Reference proteome</keyword>
<comment type="caution">
    <text evidence="2">The sequence shown here is derived from an EMBL/GenBank/DDBJ whole genome shotgun (WGS) entry which is preliminary data.</text>
</comment>
<reference evidence="2" key="1">
    <citation type="journal article" date="2014" name="Int. J. Syst. Evol. Microbiol.">
        <title>Complete genome sequence of Corynebacterium casei LMG S-19264T (=DSM 44701T), isolated from a smear-ripened cheese.</title>
        <authorList>
            <consortium name="US DOE Joint Genome Institute (JGI-PGF)"/>
            <person name="Walter F."/>
            <person name="Albersmeier A."/>
            <person name="Kalinowski J."/>
            <person name="Ruckert C."/>
        </authorList>
    </citation>
    <scope>NUCLEOTIDE SEQUENCE</scope>
    <source>
        <strain evidence="2">KCTC 32296</strain>
    </source>
</reference>
<dbReference type="GO" id="GO:0003677">
    <property type="term" value="F:DNA binding"/>
    <property type="evidence" value="ECO:0007669"/>
    <property type="project" value="UniProtKB-KW"/>
</dbReference>
<organism evidence="2 3">
    <name type="scientific">Asticcacaulis endophyticus</name>
    <dbReference type="NCBI Taxonomy" id="1395890"/>
    <lineage>
        <taxon>Bacteria</taxon>
        <taxon>Pseudomonadati</taxon>
        <taxon>Pseudomonadota</taxon>
        <taxon>Alphaproteobacteria</taxon>
        <taxon>Caulobacterales</taxon>
        <taxon>Caulobacteraceae</taxon>
        <taxon>Asticcacaulis</taxon>
    </lineage>
</organism>
<dbReference type="NCBIfam" id="TIGR00738">
    <property type="entry name" value="rrf2_super"/>
    <property type="match status" value="1"/>
</dbReference>
<evidence type="ECO:0000313" key="2">
    <source>
        <dbReference type="EMBL" id="GGZ40303.1"/>
    </source>
</evidence>
<proteinExistence type="predicted"/>
<dbReference type="Gene3D" id="1.10.10.10">
    <property type="entry name" value="Winged helix-like DNA-binding domain superfamily/Winged helix DNA-binding domain"/>
    <property type="match status" value="1"/>
</dbReference>
<evidence type="ECO:0000313" key="3">
    <source>
        <dbReference type="Proteomes" id="UP000662572"/>
    </source>
</evidence>
<name>A0A918UWZ0_9CAUL</name>
<dbReference type="GO" id="GO:0005829">
    <property type="term" value="C:cytosol"/>
    <property type="evidence" value="ECO:0007669"/>
    <property type="project" value="TreeGrafter"/>
</dbReference>
<dbReference type="Proteomes" id="UP000662572">
    <property type="component" value="Unassembled WGS sequence"/>
</dbReference>
<protein>
    <submittedName>
        <fullName evidence="2">Rrf2 family transcriptional regulator</fullName>
    </submittedName>
</protein>
<dbReference type="InterPro" id="IPR036390">
    <property type="entry name" value="WH_DNA-bd_sf"/>
</dbReference>
<dbReference type="PROSITE" id="PS51197">
    <property type="entry name" value="HTH_RRF2_2"/>
    <property type="match status" value="1"/>
</dbReference>
<evidence type="ECO:0000256" key="1">
    <source>
        <dbReference type="ARBA" id="ARBA00023125"/>
    </source>
</evidence>
<dbReference type="PANTHER" id="PTHR33221">
    <property type="entry name" value="WINGED HELIX-TURN-HELIX TRANSCRIPTIONAL REGULATOR, RRF2 FAMILY"/>
    <property type="match status" value="1"/>
</dbReference>
<reference evidence="2" key="2">
    <citation type="submission" date="2020-09" db="EMBL/GenBank/DDBJ databases">
        <authorList>
            <person name="Sun Q."/>
            <person name="Kim S."/>
        </authorList>
    </citation>
    <scope>NUCLEOTIDE SEQUENCE</scope>
    <source>
        <strain evidence="2">KCTC 32296</strain>
    </source>
</reference>
<dbReference type="RefSeq" id="WP_229807775.1">
    <property type="nucleotide sequence ID" value="NZ_BMZB01000004.1"/>
</dbReference>
<dbReference type="AlphaFoldDB" id="A0A918UWZ0"/>
<accession>A0A918UWZ0</accession>
<dbReference type="PANTHER" id="PTHR33221:SF5">
    <property type="entry name" value="HTH-TYPE TRANSCRIPTIONAL REGULATOR ISCR"/>
    <property type="match status" value="1"/>
</dbReference>
<dbReference type="GO" id="GO:0003700">
    <property type="term" value="F:DNA-binding transcription factor activity"/>
    <property type="evidence" value="ECO:0007669"/>
    <property type="project" value="TreeGrafter"/>
</dbReference>
<dbReference type="Pfam" id="PF02082">
    <property type="entry name" value="Rrf2"/>
    <property type="match status" value="1"/>
</dbReference>
<dbReference type="InterPro" id="IPR030489">
    <property type="entry name" value="TR_Rrf2-type_CS"/>
</dbReference>
<dbReference type="EMBL" id="BMZB01000004">
    <property type="protein sequence ID" value="GGZ40303.1"/>
    <property type="molecule type" value="Genomic_DNA"/>
</dbReference>
<dbReference type="InterPro" id="IPR000944">
    <property type="entry name" value="Tscrpt_reg_Rrf2"/>
</dbReference>
<dbReference type="PROSITE" id="PS01332">
    <property type="entry name" value="HTH_RRF2_1"/>
    <property type="match status" value="1"/>
</dbReference>
<dbReference type="SUPFAM" id="SSF46785">
    <property type="entry name" value="Winged helix' DNA-binding domain"/>
    <property type="match status" value="1"/>
</dbReference>
<gene>
    <name evidence="2" type="ORF">GCM10011273_28740</name>
</gene>
<dbReference type="InterPro" id="IPR036388">
    <property type="entry name" value="WH-like_DNA-bd_sf"/>
</dbReference>
<sequence>MRLSTKGRYAVMAMTDLALHGQGKPISLSEISERQQISLSYLEQLFARLRKAGLVKSARGPGGGYSLARSSDALFVAEIVVAVDEPIKATRCALTSNKLGANKRLSKENAAREIGCMPGGQRCLTHNLWEDLGLAIHDYLAKVSLSDVILKRTRKTTDADALNVPASFNGSHKINIDKIARDQEMVS</sequence>